<gene>
    <name evidence="2" type="ORF">HNV28_37600</name>
</gene>
<protein>
    <submittedName>
        <fullName evidence="2">Uncharacterized protein</fullName>
    </submittedName>
</protein>
<proteinExistence type="predicted"/>
<evidence type="ECO:0000256" key="1">
    <source>
        <dbReference type="SAM" id="MobiDB-lite"/>
    </source>
</evidence>
<dbReference type="EMBL" id="JABFNT010000308">
    <property type="protein sequence ID" value="NOJ83959.1"/>
    <property type="molecule type" value="Genomic_DNA"/>
</dbReference>
<dbReference type="AlphaFoldDB" id="A0A7Y4IRF2"/>
<comment type="caution">
    <text evidence="2">The sequence shown here is derived from an EMBL/GenBank/DDBJ whole genome shotgun (WGS) entry which is preliminary data.</text>
</comment>
<accession>A0A7Y4IRF2</accession>
<sequence length="89" mass="9909">MLNRVNAHLTVSTARREETEDAPATPKTRNLNEIYASTTELPTRESTGASGMQQLRTSLPSNAYQAAEKQDPRAAQAAQNLLQLQNWKR</sequence>
<organism evidence="2 3">
    <name type="scientific">Myxococcus xanthus</name>
    <dbReference type="NCBI Taxonomy" id="34"/>
    <lineage>
        <taxon>Bacteria</taxon>
        <taxon>Pseudomonadati</taxon>
        <taxon>Myxococcota</taxon>
        <taxon>Myxococcia</taxon>
        <taxon>Myxococcales</taxon>
        <taxon>Cystobacterineae</taxon>
        <taxon>Myxococcaceae</taxon>
        <taxon>Myxococcus</taxon>
    </lineage>
</organism>
<reference evidence="2 3" key="1">
    <citation type="submission" date="2020-05" db="EMBL/GenBank/DDBJ databases">
        <authorList>
            <person name="Whitworth D."/>
        </authorList>
    </citation>
    <scope>NUCLEOTIDE SEQUENCE [LARGE SCALE GENOMIC DNA]</scope>
    <source>
        <strain evidence="2 3">AM005</strain>
    </source>
</reference>
<dbReference type="Proteomes" id="UP000533080">
    <property type="component" value="Unassembled WGS sequence"/>
</dbReference>
<name>A0A7Y4IRF2_MYXXA</name>
<evidence type="ECO:0000313" key="2">
    <source>
        <dbReference type="EMBL" id="NOJ83959.1"/>
    </source>
</evidence>
<feature type="region of interest" description="Disordered" evidence="1">
    <location>
        <begin position="1"/>
        <end position="25"/>
    </location>
</feature>
<dbReference type="RefSeq" id="WP_171445619.1">
    <property type="nucleotide sequence ID" value="NZ_JABFNT010000308.1"/>
</dbReference>
<evidence type="ECO:0000313" key="3">
    <source>
        <dbReference type="Proteomes" id="UP000533080"/>
    </source>
</evidence>